<dbReference type="AlphaFoldDB" id="A0A4Y8X0F1"/>
<evidence type="ECO:0000313" key="1">
    <source>
        <dbReference type="EMBL" id="MBB4883898.1"/>
    </source>
</evidence>
<proteinExistence type="predicted"/>
<dbReference type="Gene3D" id="3.40.50.720">
    <property type="entry name" value="NAD(P)-binding Rossmann-like Domain"/>
    <property type="match status" value="1"/>
</dbReference>
<organism evidence="1 2">
    <name type="scientific">Micrococcus flavus</name>
    <dbReference type="NCBI Taxonomy" id="384602"/>
    <lineage>
        <taxon>Bacteria</taxon>
        <taxon>Bacillati</taxon>
        <taxon>Actinomycetota</taxon>
        <taxon>Actinomycetes</taxon>
        <taxon>Micrococcales</taxon>
        <taxon>Micrococcaceae</taxon>
        <taxon>Micrococcus</taxon>
    </lineage>
</organism>
<dbReference type="Proteomes" id="UP000560081">
    <property type="component" value="Unassembled WGS sequence"/>
</dbReference>
<protein>
    <submittedName>
        <fullName evidence="1">Putative dehydrogenase</fullName>
    </submittedName>
</protein>
<evidence type="ECO:0000313" key="2">
    <source>
        <dbReference type="Proteomes" id="UP000560081"/>
    </source>
</evidence>
<dbReference type="RefSeq" id="WP_135030454.1">
    <property type="nucleotide sequence ID" value="NZ_BMLA01000007.1"/>
</dbReference>
<name>A0A4Y8X0F1_9MICC</name>
<sequence length="315" mass="32865">MAPPISTDPSVAVLIWGATHVHTQDHRDAVARHPRARLVAEVFDDGAADPAAQAAGIDWAGVDAVILDGRTEHHAAQLRAVPAGTPVFVEKPLGVDVAAAAEVAALLRGRPHSVGFFQHLLPATRRWAAQVRLAADLTAAAPERITLDFGHDGRVTGMFSGSHAWMVDPARGGSGNFLDLGLHLVHLARRLGLGRLDPVSCTLEPAVDGLSDAGGSAVLSDGRTEVRLSVTANRRREFTARAEWASGAGVPTWEVRGGTLFRDGHHVLTGQGPDAAIATTAFLDAVTGEPSELGTTDAAEALAVQELVAALLELA</sequence>
<keyword evidence="2" id="KW-1185">Reference proteome</keyword>
<dbReference type="OrthoDB" id="256869at2"/>
<gene>
    <name evidence="1" type="ORF">BJ976_002249</name>
</gene>
<comment type="caution">
    <text evidence="1">The sequence shown here is derived from an EMBL/GenBank/DDBJ whole genome shotgun (WGS) entry which is preliminary data.</text>
</comment>
<dbReference type="EMBL" id="JACHMC010000001">
    <property type="protein sequence ID" value="MBB4883898.1"/>
    <property type="molecule type" value="Genomic_DNA"/>
</dbReference>
<accession>A0A4Y8X0F1</accession>
<dbReference type="SUPFAM" id="SSF51735">
    <property type="entry name" value="NAD(P)-binding Rossmann-fold domains"/>
    <property type="match status" value="1"/>
</dbReference>
<reference evidence="1 2" key="1">
    <citation type="submission" date="2020-08" db="EMBL/GenBank/DDBJ databases">
        <title>Sequencing the genomes of 1000 actinobacteria strains.</title>
        <authorList>
            <person name="Klenk H.-P."/>
        </authorList>
    </citation>
    <scope>NUCLEOTIDE SEQUENCE [LARGE SCALE GENOMIC DNA]</scope>
    <source>
        <strain evidence="1 2">DSM 19079</strain>
    </source>
</reference>
<dbReference type="Gene3D" id="3.30.360.10">
    <property type="entry name" value="Dihydrodipicolinate Reductase, domain 2"/>
    <property type="match status" value="1"/>
</dbReference>
<dbReference type="InterPro" id="IPR036291">
    <property type="entry name" value="NAD(P)-bd_dom_sf"/>
</dbReference>